<dbReference type="EMBL" id="JADNRY010000045">
    <property type="protein sequence ID" value="KAF9069972.1"/>
    <property type="molecule type" value="Genomic_DNA"/>
</dbReference>
<accession>A0A9P5PWU3</accession>
<keyword evidence="3" id="KW-1185">Reference proteome</keyword>
<evidence type="ECO:0000313" key="2">
    <source>
        <dbReference type="EMBL" id="KAF9069972.1"/>
    </source>
</evidence>
<gene>
    <name evidence="2" type="ORF">BDP27DRAFT_1324482</name>
</gene>
<evidence type="ECO:0000313" key="3">
    <source>
        <dbReference type="Proteomes" id="UP000772434"/>
    </source>
</evidence>
<protein>
    <recommendedName>
        <fullName evidence="1">2-oxoacid dehydrogenase acyltransferase catalytic domain-containing protein</fullName>
    </recommendedName>
</protein>
<dbReference type="SUPFAM" id="SSF52777">
    <property type="entry name" value="CoA-dependent acyltransferases"/>
    <property type="match status" value="1"/>
</dbReference>
<dbReference type="InterPro" id="IPR001078">
    <property type="entry name" value="2-oxoacid_DH_actylTfrase"/>
</dbReference>
<dbReference type="OrthoDB" id="5391403at2759"/>
<evidence type="ECO:0000259" key="1">
    <source>
        <dbReference type="Pfam" id="PF00198"/>
    </source>
</evidence>
<dbReference type="GO" id="GO:0016746">
    <property type="term" value="F:acyltransferase activity"/>
    <property type="evidence" value="ECO:0007669"/>
    <property type="project" value="InterPro"/>
</dbReference>
<dbReference type="Pfam" id="PF00198">
    <property type="entry name" value="2-oxoacid_dh"/>
    <property type="match status" value="1"/>
</dbReference>
<organism evidence="2 3">
    <name type="scientific">Rhodocollybia butyracea</name>
    <dbReference type="NCBI Taxonomy" id="206335"/>
    <lineage>
        <taxon>Eukaryota</taxon>
        <taxon>Fungi</taxon>
        <taxon>Dikarya</taxon>
        <taxon>Basidiomycota</taxon>
        <taxon>Agaricomycotina</taxon>
        <taxon>Agaricomycetes</taxon>
        <taxon>Agaricomycetidae</taxon>
        <taxon>Agaricales</taxon>
        <taxon>Marasmiineae</taxon>
        <taxon>Omphalotaceae</taxon>
        <taxon>Rhodocollybia</taxon>
    </lineage>
</organism>
<name>A0A9P5PWU3_9AGAR</name>
<proteinExistence type="predicted"/>
<sequence length="118" mass="13430">MKLSSCTTDNLITPYPTTEVKQQATSRRSQWYTQVTGDIYLNVVLALKRTPAVGNASVEGYEIVYHNFVGVAIPKGFVTPVDRNVEVMNFVEIEKETRLYWSLRALSLRRKCSTLTVR</sequence>
<dbReference type="AlphaFoldDB" id="A0A9P5PWU3"/>
<dbReference type="Proteomes" id="UP000772434">
    <property type="component" value="Unassembled WGS sequence"/>
</dbReference>
<reference evidence="2" key="1">
    <citation type="submission" date="2020-11" db="EMBL/GenBank/DDBJ databases">
        <authorList>
            <consortium name="DOE Joint Genome Institute"/>
            <person name="Ahrendt S."/>
            <person name="Riley R."/>
            <person name="Andreopoulos W."/>
            <person name="Labutti K."/>
            <person name="Pangilinan J."/>
            <person name="Ruiz-Duenas F.J."/>
            <person name="Barrasa J.M."/>
            <person name="Sanchez-Garcia M."/>
            <person name="Camarero S."/>
            <person name="Miyauchi S."/>
            <person name="Serrano A."/>
            <person name="Linde D."/>
            <person name="Babiker R."/>
            <person name="Drula E."/>
            <person name="Ayuso-Fernandez I."/>
            <person name="Pacheco R."/>
            <person name="Padilla G."/>
            <person name="Ferreira P."/>
            <person name="Barriuso J."/>
            <person name="Kellner H."/>
            <person name="Castanera R."/>
            <person name="Alfaro M."/>
            <person name="Ramirez L."/>
            <person name="Pisabarro A.G."/>
            <person name="Kuo A."/>
            <person name="Tritt A."/>
            <person name="Lipzen A."/>
            <person name="He G."/>
            <person name="Yan M."/>
            <person name="Ng V."/>
            <person name="Cullen D."/>
            <person name="Martin F."/>
            <person name="Rosso M.-N."/>
            <person name="Henrissat B."/>
            <person name="Hibbett D."/>
            <person name="Martinez A.T."/>
            <person name="Grigoriev I.V."/>
        </authorList>
    </citation>
    <scope>NUCLEOTIDE SEQUENCE</scope>
    <source>
        <strain evidence="2">AH 40177</strain>
    </source>
</reference>
<comment type="caution">
    <text evidence="2">The sequence shown here is derived from an EMBL/GenBank/DDBJ whole genome shotgun (WGS) entry which is preliminary data.</text>
</comment>
<feature type="domain" description="2-oxoacid dehydrogenase acyltransferase catalytic" evidence="1">
    <location>
        <begin position="20"/>
        <end position="98"/>
    </location>
</feature>